<feature type="region of interest" description="Disordered" evidence="1">
    <location>
        <begin position="281"/>
        <end position="319"/>
    </location>
</feature>
<name>A0A9D4SJI6_DERFA</name>
<sequence>MSNNKAKSDGDLSAVLLQLSNAITNMNAASIRTPVETETKVTETFVFGQVVKYDGSNVKAWISTVRSAFNACGKSHFLEREIQPTEAEYAEYCRYFGLMIFTFAPKTIELIQHCKSVFSIWTYMVRFEKDSFASSVRKFTQMLNTSYTGGELRQWIEKLNARFEDLESEWITLNESSRCVITIALLPRPKFDRLADRLASRDKVTMKDIVNAFVEEDEKAKADLLSNKSVDISMPQTAKMATTTKKSQRKSFPKQTNLKCSYCQMTGHTVDDCRKKFWDDNHSSSTASSSTNASSSSSSNTENSQPSRRMAKSAVLKPSSSEFTNIDSNSWVLNCSSPTHGTVDESNLINVRSEHNVFTDPDGRPIASNKIGDVIFHRDSKHQLILKNVAVGKFQCNLISVQQLLADGFHVNFDTDSTNPVAHIRKDDVSITAYQNSNGLWIFHQRPKLMSFSLRQKRLDHCGKSTSQQVNHRFPHVQGSNDRCDNHVSAPSSKQRPKSCVNDQSFNHLHIELWECPYPTCGDYQLGMLIVDHYSQFCFSIPLKSKSDATNALIRFIRRRQARYRKSIRQISTVSGDPFDNGVMRLFCLQNDIDHMVNRSSHSHSVCTSVCHAVCTMLESTNTPHHLWVETMGAAIYLNNISVKDGDTSPYELFFGRSPSQYHYRSSGCVVNHQNHHRSVYQIVFTVIEVLIICHHHLHHHHHLHSFDLSLVIAN</sequence>
<dbReference type="Gene3D" id="3.30.420.10">
    <property type="entry name" value="Ribonuclease H-like superfamily/Ribonuclease H"/>
    <property type="match status" value="1"/>
</dbReference>
<dbReference type="InterPro" id="IPR039537">
    <property type="entry name" value="Retrotran_Ty1/copia-like"/>
</dbReference>
<evidence type="ECO:0008006" key="3">
    <source>
        <dbReference type="Google" id="ProtNLM"/>
    </source>
</evidence>
<dbReference type="AlphaFoldDB" id="A0A9D4SJI6"/>
<reference evidence="2" key="1">
    <citation type="submission" date="2020-06" db="EMBL/GenBank/DDBJ databases">
        <authorList>
            <person name="Ji K."/>
            <person name="Li J."/>
        </authorList>
    </citation>
    <scope>NUCLEOTIDE SEQUENCE</scope>
    <source>
        <strain evidence="2">JKM2019</strain>
        <tissue evidence="2">Whole body</tissue>
    </source>
</reference>
<dbReference type="EMBL" id="SDOV01000002">
    <property type="protein sequence ID" value="KAH7643716.1"/>
    <property type="molecule type" value="Genomic_DNA"/>
</dbReference>
<dbReference type="SUPFAM" id="SSF53098">
    <property type="entry name" value="Ribonuclease H-like"/>
    <property type="match status" value="1"/>
</dbReference>
<feature type="compositionally biased region" description="Low complexity" evidence="1">
    <location>
        <begin position="283"/>
        <end position="304"/>
    </location>
</feature>
<dbReference type="PANTHER" id="PTHR42648">
    <property type="entry name" value="TRANSPOSASE, PUTATIVE-RELATED"/>
    <property type="match status" value="1"/>
</dbReference>
<comment type="caution">
    <text evidence="2">The sequence shown here is derived from an EMBL/GenBank/DDBJ whole genome shotgun (WGS) entry which is preliminary data.</text>
</comment>
<dbReference type="PANTHER" id="PTHR42648:SF28">
    <property type="entry name" value="TRANSPOSON-ENCODED PROTEIN WITH RIBONUCLEASE H-LIKE AND RETROVIRUS ZINC FINGER-LIKE DOMAINS"/>
    <property type="match status" value="1"/>
</dbReference>
<dbReference type="GO" id="GO:0003676">
    <property type="term" value="F:nucleic acid binding"/>
    <property type="evidence" value="ECO:0007669"/>
    <property type="project" value="InterPro"/>
</dbReference>
<dbReference type="Proteomes" id="UP000828236">
    <property type="component" value="Unassembled WGS sequence"/>
</dbReference>
<dbReference type="InterPro" id="IPR036397">
    <property type="entry name" value="RNaseH_sf"/>
</dbReference>
<dbReference type="GO" id="GO:0008270">
    <property type="term" value="F:zinc ion binding"/>
    <property type="evidence" value="ECO:0007669"/>
    <property type="project" value="InterPro"/>
</dbReference>
<proteinExistence type="predicted"/>
<reference evidence="2" key="2">
    <citation type="journal article" date="2021" name="World Allergy Organ. J.">
        <title>Chromosome-level assembly of Dermatophagoides farinae genome and transcriptome reveals two novel allergens Der f 37 and Der f 39.</title>
        <authorList>
            <person name="Chen J."/>
            <person name="Cai Z."/>
            <person name="Fan D."/>
            <person name="Hu J."/>
            <person name="Hou Y."/>
            <person name="He Y."/>
            <person name="Zhang Z."/>
            <person name="Zhao Z."/>
            <person name="Gao P."/>
            <person name="Hu W."/>
            <person name="Sun J."/>
            <person name="Li J."/>
            <person name="Ji K."/>
        </authorList>
    </citation>
    <scope>NUCLEOTIDE SEQUENCE</scope>
    <source>
        <strain evidence="2">JKM2019</strain>
    </source>
</reference>
<dbReference type="InterPro" id="IPR012337">
    <property type="entry name" value="RNaseH-like_sf"/>
</dbReference>
<feature type="region of interest" description="Disordered" evidence="1">
    <location>
        <begin position="464"/>
        <end position="500"/>
    </location>
</feature>
<dbReference type="SUPFAM" id="SSF57756">
    <property type="entry name" value="Retrovirus zinc finger-like domains"/>
    <property type="match status" value="1"/>
</dbReference>
<accession>A0A9D4SJI6</accession>
<protein>
    <recommendedName>
        <fullName evidence="3">Integrase catalytic domain-containing protein</fullName>
    </recommendedName>
</protein>
<evidence type="ECO:0000313" key="2">
    <source>
        <dbReference type="EMBL" id="KAH7643716.1"/>
    </source>
</evidence>
<organism evidence="2">
    <name type="scientific">Dermatophagoides farinae</name>
    <name type="common">American house dust mite</name>
    <dbReference type="NCBI Taxonomy" id="6954"/>
    <lineage>
        <taxon>Eukaryota</taxon>
        <taxon>Metazoa</taxon>
        <taxon>Ecdysozoa</taxon>
        <taxon>Arthropoda</taxon>
        <taxon>Chelicerata</taxon>
        <taxon>Arachnida</taxon>
        <taxon>Acari</taxon>
        <taxon>Acariformes</taxon>
        <taxon>Sarcoptiformes</taxon>
        <taxon>Astigmata</taxon>
        <taxon>Psoroptidia</taxon>
        <taxon>Analgoidea</taxon>
        <taxon>Pyroglyphidae</taxon>
        <taxon>Dermatophagoidinae</taxon>
        <taxon>Dermatophagoides</taxon>
    </lineage>
</organism>
<gene>
    <name evidence="2" type="ORF">HUG17_6078</name>
</gene>
<dbReference type="InterPro" id="IPR036875">
    <property type="entry name" value="Znf_CCHC_sf"/>
</dbReference>
<evidence type="ECO:0000256" key="1">
    <source>
        <dbReference type="SAM" id="MobiDB-lite"/>
    </source>
</evidence>